<evidence type="ECO:0000313" key="2">
    <source>
        <dbReference type="EMBL" id="OXU21454.1"/>
    </source>
</evidence>
<keyword evidence="3" id="KW-1185">Reference proteome</keyword>
<protein>
    <submittedName>
        <fullName evidence="2">Uncharacterized protein</fullName>
    </submittedName>
</protein>
<dbReference type="AlphaFoldDB" id="A0A232ESX2"/>
<gene>
    <name evidence="2" type="ORF">TSAR_010822</name>
</gene>
<reference evidence="2 3" key="1">
    <citation type="journal article" date="2017" name="Curr. Biol.">
        <title>The Evolution of Venom by Co-option of Single-Copy Genes.</title>
        <authorList>
            <person name="Martinson E.O."/>
            <person name="Mrinalini"/>
            <person name="Kelkar Y.D."/>
            <person name="Chang C.H."/>
            <person name="Werren J.H."/>
        </authorList>
    </citation>
    <scope>NUCLEOTIDE SEQUENCE [LARGE SCALE GENOMIC DNA]</scope>
    <source>
        <strain evidence="2 3">Alberta</strain>
        <tissue evidence="2">Whole body</tissue>
    </source>
</reference>
<proteinExistence type="predicted"/>
<evidence type="ECO:0000313" key="3">
    <source>
        <dbReference type="Proteomes" id="UP000215335"/>
    </source>
</evidence>
<accession>A0A232ESX2</accession>
<dbReference type="Proteomes" id="UP000215335">
    <property type="component" value="Unassembled WGS sequence"/>
</dbReference>
<evidence type="ECO:0000256" key="1">
    <source>
        <dbReference type="SAM" id="MobiDB-lite"/>
    </source>
</evidence>
<comment type="caution">
    <text evidence="2">The sequence shown here is derived from an EMBL/GenBank/DDBJ whole genome shotgun (WGS) entry which is preliminary data.</text>
</comment>
<name>A0A232ESX2_9HYME</name>
<dbReference type="EMBL" id="NNAY01002365">
    <property type="protein sequence ID" value="OXU21454.1"/>
    <property type="molecule type" value="Genomic_DNA"/>
</dbReference>
<organism evidence="2 3">
    <name type="scientific">Trichomalopsis sarcophagae</name>
    <dbReference type="NCBI Taxonomy" id="543379"/>
    <lineage>
        <taxon>Eukaryota</taxon>
        <taxon>Metazoa</taxon>
        <taxon>Ecdysozoa</taxon>
        <taxon>Arthropoda</taxon>
        <taxon>Hexapoda</taxon>
        <taxon>Insecta</taxon>
        <taxon>Pterygota</taxon>
        <taxon>Neoptera</taxon>
        <taxon>Endopterygota</taxon>
        <taxon>Hymenoptera</taxon>
        <taxon>Apocrita</taxon>
        <taxon>Proctotrupomorpha</taxon>
        <taxon>Chalcidoidea</taxon>
        <taxon>Pteromalidae</taxon>
        <taxon>Pteromalinae</taxon>
        <taxon>Trichomalopsis</taxon>
    </lineage>
</organism>
<feature type="region of interest" description="Disordered" evidence="1">
    <location>
        <begin position="201"/>
        <end position="229"/>
    </location>
</feature>
<sequence length="265" mass="29548">MVILGATAESIGGERPALRRATYSPAASWAGRLVWDGLVVAFRRFSGVEASPAIVIKRIGRNYAIATCFIFVDQSPLLYSGIYRGREKIFMEKSGMSGKERREFRKRYRIEALLIVAIPYNTQRNSSLHMIYSPEQKGCRSNALAEPKKQAFLSLSLSPSAFYTPVSARAQKHQQQASWGNSRRVYTHRCARVCAGAMFPPPGSEPPPQFCQQQPEPPPSRRERGESVRAAYAPSSLGDYFSVRFFNRIGGALGTERIYTPETGD</sequence>